<keyword evidence="3" id="KW-1185">Reference proteome</keyword>
<reference evidence="2 3" key="1">
    <citation type="submission" date="2020-01" db="EMBL/GenBank/DDBJ databases">
        <title>Leptobacterium flavescens.</title>
        <authorList>
            <person name="Wang G."/>
        </authorList>
    </citation>
    <scope>NUCLEOTIDE SEQUENCE [LARGE SCALE GENOMIC DNA]</scope>
    <source>
        <strain evidence="2 3">KCTC 22160</strain>
    </source>
</reference>
<keyword evidence="1" id="KW-0732">Signal</keyword>
<dbReference type="Proteomes" id="UP000468581">
    <property type="component" value="Unassembled WGS sequence"/>
</dbReference>
<dbReference type="Pfam" id="PF20125">
    <property type="entry name" value="DUF6515"/>
    <property type="match status" value="1"/>
</dbReference>
<evidence type="ECO:0000313" key="3">
    <source>
        <dbReference type="Proteomes" id="UP000468581"/>
    </source>
</evidence>
<protein>
    <submittedName>
        <fullName evidence="2">Uncharacterized protein</fullName>
    </submittedName>
</protein>
<name>A0A6P0UFK0_9FLAO</name>
<feature type="chain" id="PRO_5026962070" evidence="1">
    <location>
        <begin position="25"/>
        <end position="115"/>
    </location>
</feature>
<dbReference type="RefSeq" id="WP_163605054.1">
    <property type="nucleotide sequence ID" value="NZ_JAABOO010000001.1"/>
</dbReference>
<organism evidence="2 3">
    <name type="scientific">Leptobacterium flavescens</name>
    <dbReference type="NCBI Taxonomy" id="472055"/>
    <lineage>
        <taxon>Bacteria</taxon>
        <taxon>Pseudomonadati</taxon>
        <taxon>Bacteroidota</taxon>
        <taxon>Flavobacteriia</taxon>
        <taxon>Flavobacteriales</taxon>
        <taxon>Flavobacteriaceae</taxon>
        <taxon>Leptobacterium</taxon>
    </lineage>
</organism>
<feature type="signal peptide" evidence="1">
    <location>
        <begin position="1"/>
        <end position="24"/>
    </location>
</feature>
<proteinExistence type="predicted"/>
<evidence type="ECO:0000313" key="2">
    <source>
        <dbReference type="EMBL" id="NER12015.1"/>
    </source>
</evidence>
<dbReference type="PROSITE" id="PS51257">
    <property type="entry name" value="PROKAR_LIPOPROTEIN"/>
    <property type="match status" value="1"/>
</dbReference>
<dbReference type="AlphaFoldDB" id="A0A6P0UFK0"/>
<sequence length="115" mass="13146">MKLLKNLGLVMLVSFALSSCSAKATVRVAPAQGVVITKLHKPRVVVHKRVTYYCSKGVWYKKKANRYVVVRPPAGIKVTVLPRGYKVVSIRKKRYYTYNGIYYQKRGRSYVVVHV</sequence>
<gene>
    <name evidence="2" type="ORF">GWK08_01050</name>
</gene>
<accession>A0A6P0UFK0</accession>
<comment type="caution">
    <text evidence="2">The sequence shown here is derived from an EMBL/GenBank/DDBJ whole genome shotgun (WGS) entry which is preliminary data.</text>
</comment>
<evidence type="ECO:0000256" key="1">
    <source>
        <dbReference type="SAM" id="SignalP"/>
    </source>
</evidence>
<dbReference type="EMBL" id="JAABOO010000001">
    <property type="protein sequence ID" value="NER12015.1"/>
    <property type="molecule type" value="Genomic_DNA"/>
</dbReference>
<dbReference type="InterPro" id="IPR045398">
    <property type="entry name" value="DUF6515"/>
</dbReference>